<feature type="transmembrane region" description="Helical" evidence="2">
    <location>
        <begin position="1454"/>
        <end position="1474"/>
    </location>
</feature>
<evidence type="ECO:0000256" key="3">
    <source>
        <dbReference type="SAM" id="SignalP"/>
    </source>
</evidence>
<evidence type="ECO:0000313" key="5">
    <source>
        <dbReference type="Proteomes" id="UP000751190"/>
    </source>
</evidence>
<feature type="compositionally biased region" description="Pro residues" evidence="1">
    <location>
        <begin position="34"/>
        <end position="44"/>
    </location>
</feature>
<feature type="region of interest" description="Disordered" evidence="1">
    <location>
        <begin position="239"/>
        <end position="353"/>
    </location>
</feature>
<feature type="chain" id="PRO_5035151094" description="ABC transmembrane type-1 domain-containing protein" evidence="3">
    <location>
        <begin position="25"/>
        <end position="2135"/>
    </location>
</feature>
<feature type="compositionally biased region" description="Acidic residues" evidence="1">
    <location>
        <begin position="650"/>
        <end position="667"/>
    </location>
</feature>
<dbReference type="EMBL" id="JAGTXO010000031">
    <property type="protein sequence ID" value="KAG8460679.1"/>
    <property type="molecule type" value="Genomic_DNA"/>
</dbReference>
<dbReference type="PRINTS" id="PR01217">
    <property type="entry name" value="PRICHEXTENSN"/>
</dbReference>
<feature type="compositionally biased region" description="Acidic residues" evidence="1">
    <location>
        <begin position="1327"/>
        <end position="1342"/>
    </location>
</feature>
<organism evidence="4 5">
    <name type="scientific">Diacronema lutheri</name>
    <name type="common">Unicellular marine alga</name>
    <name type="synonym">Monochrysis lutheri</name>
    <dbReference type="NCBI Taxonomy" id="2081491"/>
    <lineage>
        <taxon>Eukaryota</taxon>
        <taxon>Haptista</taxon>
        <taxon>Haptophyta</taxon>
        <taxon>Pavlovophyceae</taxon>
        <taxon>Pavlovales</taxon>
        <taxon>Pavlovaceae</taxon>
        <taxon>Diacronema</taxon>
    </lineage>
</organism>
<evidence type="ECO:0000256" key="2">
    <source>
        <dbReference type="SAM" id="Phobius"/>
    </source>
</evidence>
<feature type="region of interest" description="Disordered" evidence="1">
    <location>
        <begin position="33"/>
        <end position="119"/>
    </location>
</feature>
<feature type="transmembrane region" description="Helical" evidence="2">
    <location>
        <begin position="367"/>
        <end position="395"/>
    </location>
</feature>
<feature type="region of interest" description="Disordered" evidence="1">
    <location>
        <begin position="174"/>
        <end position="196"/>
    </location>
</feature>
<feature type="compositionally biased region" description="Pro residues" evidence="1">
    <location>
        <begin position="105"/>
        <end position="116"/>
    </location>
</feature>
<feature type="region of interest" description="Disordered" evidence="1">
    <location>
        <begin position="609"/>
        <end position="667"/>
    </location>
</feature>
<feature type="compositionally biased region" description="Low complexity" evidence="1">
    <location>
        <begin position="1410"/>
        <end position="1421"/>
    </location>
</feature>
<feature type="region of interest" description="Disordered" evidence="1">
    <location>
        <begin position="1119"/>
        <end position="1138"/>
    </location>
</feature>
<evidence type="ECO:0000256" key="1">
    <source>
        <dbReference type="SAM" id="MobiDB-lite"/>
    </source>
</evidence>
<keyword evidence="2" id="KW-0812">Transmembrane</keyword>
<dbReference type="PANTHER" id="PTHR24216">
    <property type="entry name" value="PAXILLIN-RELATED"/>
    <property type="match status" value="1"/>
</dbReference>
<sequence>MAGPARRRALVALVASAWASNVAGYARFHHWYDPSPPSPPPRSPLGPLGRTADALAQRTPHSVAPSPAPWHSRNAAVAPPQLGSAPFENPAAAATASHATVGSPPVSPPRAPPSAPEPHSTLHFTAGVRASVEQISSRAARERLVAGLSALLGVPADTIVLDSVLDGGGARLGAGARGAHAAGQPNAAGGRADGSGGAAALAAEVNARQRQRERHARGRRRALSEMRERALAALLERRARGATKAPPPSSPLSPAPGPSLASIEPHRAPVASGPPTRAPLAEAWLRTPSHPPAVRPPSPPPSLPPAPPPSPSPSPPPSPPLPDPPPPPPVPPPSPPAPPSPPPSPPSPPSPPGRVAIAAAHAAERAAWLWLAFGYAQIGATALLAAAIVVSCCGLDAFDRDRAKCAPGRRTSRARARNGVVGVGWVRGGGGGGARAARQFHRLHDEDEEMYADAGGVDGGASRRDENDATSQARAGASVGAQGGAEAEAEAEVDEARVEKFARAFGASFSARAGEPLAKRPIPSVPPPRAGARASRAGASPAAVAAIVALASVCLLALVADTEGVPPRVPAPAPMGALLERTAGGAEGTRPRALGWALRTRWRHSALLRRDEDGAPDARAGVPDAADIPGAPARATSDGGKRDGAVGGDADGDAADDEGDGADGEEGSDWRVRACLGAAFLLRLACHVLVERFSLPPFLSPAALSSRALAGERDATAGARENDGGVQTGGEDGGWHAQGREYAADRGAGGGADGAHGAGHGFDLVAVVQRSSRPRAGAPADAALALITGAPAAAPGARADGPGWSAAFGYDDRESAANDPRPRPHVLPRTLARWRARAAALDARDAPAVERAALVLELARALGVPCRQLVGYAGEGADGVGRARGGSRALTYLAMRAPRPPVGAAELRGAGGLPADDDRLGEVAAFGLRAPPMLLRAAIVRRHARCALHKALGEPGVSRKHRPALTAAERAATWLWFSADRARNGLVRATIAFPFSRADGTRAAAVVWLPVGALRAALVRGQLRDGASENARLAALAEMFRRAGASLGELGARRLLTRGAGGAPAAWPLHARAQWAELRWALAGAAVDARGAWPAGAGVPGGGERALPLPRGWEAVEAGGAVGGASKPPPAPTNGTRRERATVANGNALAARGFFYWRRRLGLAQWAHPLSAGSIALGKLAVRARRAPVGSATAAAAWPRWGAVVSSACSPPLDELRGYLGEHIATPVALGCRLVGQLVPLAAAGCVAVAARANDGARGAGALALAGALVYSTLLPAWSLAVAADWAACARHLARRWAHAAGASADGRGMAFGAAALDAILPRLSADDDDDDDDDKGDDDKGDNEARADAEGARAADGNGGGGGVIAALVSARCTADGATIAAGARVCKALSPPAAAGRGPATPKHAVAAAAATSPQGPGARAAVAPTAEGEGDNDEDAEEAAAIASVTTARRAVLLAALLGGIALCTVLAAYLTAERWLRRQAAGGAGAWVTRPDAHTLRLFALPCARALLIGTLDALFAAILRACTGGRARAGHAHSAGGGVASVDVEDGTLSGRASIAVADADGDGDGDGSARACGALAYRAARARARAASSVAGAQLWFHLANAFSTLAFQAFVRPLLPSGLAFGEGVPIGKADRERELAAAILSLGAVMALSQWAADVRVALSGPTLAAAVVSRAHSMAGSGRRALVARERAKLAHAPAERAAADGRVMIVDAGSDAALWHTLQTLLGGARGVASPARAAGGGGGAVAEPRAMAIFMGPRLVELLDAPRPAAGERADARAAALGAASVRLVAGASPARPARESDGLDDDRTMADELRAAILSVVRRTLTDATPPPSATDGAAFDVARAGGGGGLVTGGGGGLVTGGGGGAPAGAAPSVVAQPALHLDLELAPADSTAASAAAADGLLRAAHTRAARLLWQRHSADAALRVDMAAHLALAPAETVELEPAAGAAVGDAVCTGGEDERLVTWFGLVALFGAAQPALPLLLLAHALLGARAHALRALIFERRALPSASASAVGAGARVQPARALGVLAALSPVSTVALVLLCSPLPDCLLAPAHERLAQFLPPPANGAPWAVPGQCAPLSTTSLLVLLMVAEHALLFAKWACPCCRPLCAGGREDGDGDDAPD</sequence>
<feature type="region of interest" description="Disordered" evidence="1">
    <location>
        <begin position="1410"/>
        <end position="1438"/>
    </location>
</feature>
<reference evidence="4" key="1">
    <citation type="submission" date="2021-05" db="EMBL/GenBank/DDBJ databases">
        <title>The genome of the haptophyte Pavlova lutheri (Diacronema luteri, Pavlovales) - a model for lipid biosynthesis in eukaryotic algae.</title>
        <authorList>
            <person name="Hulatt C.J."/>
            <person name="Posewitz M.C."/>
        </authorList>
    </citation>
    <scope>NUCLEOTIDE SEQUENCE</scope>
    <source>
        <strain evidence="4">NIVA-4/92</strain>
    </source>
</reference>
<keyword evidence="2" id="KW-1133">Transmembrane helix</keyword>
<feature type="region of interest" description="Disordered" evidence="1">
    <location>
        <begin position="1324"/>
        <end position="1359"/>
    </location>
</feature>
<protein>
    <recommendedName>
        <fullName evidence="6">ABC transmembrane type-1 domain-containing protein</fullName>
    </recommendedName>
</protein>
<feature type="compositionally biased region" description="Low complexity" evidence="1">
    <location>
        <begin position="91"/>
        <end position="104"/>
    </location>
</feature>
<keyword evidence="2" id="KW-0472">Membrane</keyword>
<feature type="compositionally biased region" description="Low complexity" evidence="1">
    <location>
        <begin position="471"/>
        <end position="486"/>
    </location>
</feature>
<dbReference type="Proteomes" id="UP000751190">
    <property type="component" value="Unassembled WGS sequence"/>
</dbReference>
<feature type="compositionally biased region" description="Basic and acidic residues" evidence="1">
    <location>
        <begin position="714"/>
        <end position="723"/>
    </location>
</feature>
<feature type="region of interest" description="Disordered" evidence="1">
    <location>
        <begin position="452"/>
        <end position="487"/>
    </location>
</feature>
<feature type="signal peptide" evidence="3">
    <location>
        <begin position="1"/>
        <end position="24"/>
    </location>
</feature>
<accession>A0A8J5XAT3</accession>
<keyword evidence="3" id="KW-0732">Signal</keyword>
<feature type="transmembrane region" description="Helical" evidence="2">
    <location>
        <begin position="539"/>
        <end position="560"/>
    </location>
</feature>
<dbReference type="PANTHER" id="PTHR24216:SF65">
    <property type="entry name" value="PAXILLIN-LIKE PROTEIN 1"/>
    <property type="match status" value="1"/>
</dbReference>
<feature type="compositionally biased region" description="Pro residues" evidence="1">
    <location>
        <begin position="245"/>
        <end position="257"/>
    </location>
</feature>
<feature type="region of interest" description="Disordered" evidence="1">
    <location>
        <begin position="714"/>
        <end position="737"/>
    </location>
</feature>
<evidence type="ECO:0000313" key="4">
    <source>
        <dbReference type="EMBL" id="KAG8460679.1"/>
    </source>
</evidence>
<proteinExistence type="predicted"/>
<feature type="compositionally biased region" description="Pro residues" evidence="1">
    <location>
        <begin position="289"/>
        <end position="352"/>
    </location>
</feature>
<gene>
    <name evidence="4" type="ORF">KFE25_011454</name>
</gene>
<comment type="caution">
    <text evidence="4">The sequence shown here is derived from an EMBL/GenBank/DDBJ whole genome shotgun (WGS) entry which is preliminary data.</text>
</comment>
<feature type="compositionally biased region" description="Low complexity" evidence="1">
    <location>
        <begin position="177"/>
        <end position="190"/>
    </location>
</feature>
<evidence type="ECO:0008006" key="6">
    <source>
        <dbReference type="Google" id="ProtNLM"/>
    </source>
</evidence>
<name>A0A8J5XAT3_DIALT</name>
<feature type="compositionally biased region" description="Basic and acidic residues" evidence="1">
    <location>
        <begin position="1343"/>
        <end position="1354"/>
    </location>
</feature>
<keyword evidence="5" id="KW-1185">Reference proteome</keyword>